<gene>
    <name evidence="1" type="ORF">L3X38_018283</name>
</gene>
<proteinExistence type="predicted"/>
<name>A0AAD4W9F9_PRUDU</name>
<protein>
    <submittedName>
        <fullName evidence="1">Uncharacterized protein</fullName>
    </submittedName>
</protein>
<reference evidence="1 2" key="1">
    <citation type="journal article" date="2022" name="G3 (Bethesda)">
        <title>Whole-genome sequence and methylome profiling of the almond [Prunus dulcis (Mill.) D.A. Webb] cultivar 'Nonpareil'.</title>
        <authorList>
            <person name="D'Amico-Willman K.M."/>
            <person name="Ouma W.Z."/>
            <person name="Meulia T."/>
            <person name="Sideli G.M."/>
            <person name="Gradziel T.M."/>
            <person name="Fresnedo-Ramirez J."/>
        </authorList>
    </citation>
    <scope>NUCLEOTIDE SEQUENCE [LARGE SCALE GENOMIC DNA]</scope>
    <source>
        <strain evidence="1">Clone GOH B32 T37-40</strain>
    </source>
</reference>
<organism evidence="1 2">
    <name type="scientific">Prunus dulcis</name>
    <name type="common">Almond</name>
    <name type="synonym">Amygdalus dulcis</name>
    <dbReference type="NCBI Taxonomy" id="3755"/>
    <lineage>
        <taxon>Eukaryota</taxon>
        <taxon>Viridiplantae</taxon>
        <taxon>Streptophyta</taxon>
        <taxon>Embryophyta</taxon>
        <taxon>Tracheophyta</taxon>
        <taxon>Spermatophyta</taxon>
        <taxon>Magnoliopsida</taxon>
        <taxon>eudicotyledons</taxon>
        <taxon>Gunneridae</taxon>
        <taxon>Pentapetalae</taxon>
        <taxon>rosids</taxon>
        <taxon>fabids</taxon>
        <taxon>Rosales</taxon>
        <taxon>Rosaceae</taxon>
        <taxon>Amygdaloideae</taxon>
        <taxon>Amygdaleae</taxon>
        <taxon>Prunus</taxon>
    </lineage>
</organism>
<dbReference type="EMBL" id="JAJFAZ020000003">
    <property type="protein sequence ID" value="KAI5339011.1"/>
    <property type="molecule type" value="Genomic_DNA"/>
</dbReference>
<evidence type="ECO:0000313" key="2">
    <source>
        <dbReference type="Proteomes" id="UP001054821"/>
    </source>
</evidence>
<dbReference type="Proteomes" id="UP001054821">
    <property type="component" value="Chromosome 3"/>
</dbReference>
<evidence type="ECO:0000313" key="1">
    <source>
        <dbReference type="EMBL" id="KAI5339011.1"/>
    </source>
</evidence>
<comment type="caution">
    <text evidence="1">The sequence shown here is derived from an EMBL/GenBank/DDBJ whole genome shotgun (WGS) entry which is preliminary data.</text>
</comment>
<keyword evidence="2" id="KW-1185">Reference proteome</keyword>
<accession>A0AAD4W9F9</accession>
<dbReference type="AlphaFoldDB" id="A0AAD4W9F9"/>
<sequence length="79" mass="8847">MEGPAVGWTGHIWVGPYCFVTSNARLTCKSIPKLDFGRALRLLHVLEKVGKKRSTVVMVDGSQVEELDALRDNDQLFVF</sequence>